<protein>
    <submittedName>
        <fullName evidence="10">Exodeoxyribonuclease V gamma chain</fullName>
        <ecNumber evidence="10">3.1.11.5</ecNumber>
    </submittedName>
</protein>
<evidence type="ECO:0000256" key="4">
    <source>
        <dbReference type="ARBA" id="ARBA00022801"/>
    </source>
</evidence>
<evidence type="ECO:0000256" key="8">
    <source>
        <dbReference type="ARBA" id="ARBA00023125"/>
    </source>
</evidence>
<dbReference type="GO" id="GO:0006310">
    <property type="term" value="P:DNA recombination"/>
    <property type="evidence" value="ECO:0007669"/>
    <property type="project" value="TreeGrafter"/>
</dbReference>
<keyword evidence="5" id="KW-0347">Helicase</keyword>
<dbReference type="FunFam" id="3.40.50.300:FF:001068">
    <property type="entry name" value="RecBCD enzyme subunit RecC"/>
    <property type="match status" value="1"/>
</dbReference>
<dbReference type="GO" id="GO:0005524">
    <property type="term" value="F:ATP binding"/>
    <property type="evidence" value="ECO:0007669"/>
    <property type="project" value="UniProtKB-KW"/>
</dbReference>
<organism evidence="10">
    <name type="scientific">Serratia fonticola</name>
    <dbReference type="NCBI Taxonomy" id="47917"/>
    <lineage>
        <taxon>Bacteria</taxon>
        <taxon>Pseudomonadati</taxon>
        <taxon>Pseudomonadota</taxon>
        <taxon>Gammaproteobacteria</taxon>
        <taxon>Enterobacterales</taxon>
        <taxon>Yersiniaceae</taxon>
        <taxon>Serratia</taxon>
    </lineage>
</organism>
<dbReference type="PANTHER" id="PTHR30591:SF1">
    <property type="entry name" value="RECBCD ENZYME SUBUNIT RECC"/>
    <property type="match status" value="1"/>
</dbReference>
<dbReference type="EC" id="3.1.11.5" evidence="10"/>
<keyword evidence="7" id="KW-0067">ATP-binding</keyword>
<dbReference type="SUPFAM" id="SSF52540">
    <property type="entry name" value="P-loop containing nucleoside triphosphate hydrolases"/>
    <property type="match status" value="1"/>
</dbReference>
<dbReference type="GO" id="GO:0008854">
    <property type="term" value="F:exodeoxyribonuclease V activity"/>
    <property type="evidence" value="ECO:0007669"/>
    <property type="project" value="UniProtKB-EC"/>
</dbReference>
<dbReference type="AlphaFoldDB" id="A0A4U9VBF5"/>
<keyword evidence="3" id="KW-0227">DNA damage</keyword>
<keyword evidence="1" id="KW-0540">Nuclease</keyword>
<proteinExistence type="predicted"/>
<dbReference type="GO" id="GO:0004386">
    <property type="term" value="F:helicase activity"/>
    <property type="evidence" value="ECO:0007669"/>
    <property type="project" value="UniProtKB-KW"/>
</dbReference>
<dbReference type="InterPro" id="IPR027417">
    <property type="entry name" value="P-loop_NTPase"/>
</dbReference>
<evidence type="ECO:0000256" key="6">
    <source>
        <dbReference type="ARBA" id="ARBA00022839"/>
    </source>
</evidence>
<keyword evidence="9" id="KW-0234">DNA repair</keyword>
<dbReference type="EMBL" id="CABEEZ010000097">
    <property type="protein sequence ID" value="VTR40171.1"/>
    <property type="molecule type" value="Genomic_DNA"/>
</dbReference>
<keyword evidence="8" id="KW-0238">DNA-binding</keyword>
<gene>
    <name evidence="10" type="primary">recC_5</name>
    <name evidence="10" type="ORF">NCTC12965_04460</name>
</gene>
<accession>A0A4U9VBF5</accession>
<evidence type="ECO:0000256" key="1">
    <source>
        <dbReference type="ARBA" id="ARBA00022722"/>
    </source>
</evidence>
<evidence type="ECO:0000313" key="10">
    <source>
        <dbReference type="EMBL" id="VTR40171.1"/>
    </source>
</evidence>
<sequence>MEAVQEVDAFVEIPADSLLHAIQHDMLELEDHALIGTTPETLERSDNKRQLDPQDRSISLHACHSPQREVEVLHDRLLTMLAEDPQLTARDIIVMVADIDSYTPYIQAVFGNAPAGRYLPFAISDRKAVRRILRYKPFISLLDLPQSRFTSEQVLALLDVPALAARFSIQEEGLSLLRHWTGESGVRWGLDDDNVRELDLPATGQHTWRFGLTRMLLGYAMDSNAGDWQGVLPYDESSGLVGRTGRAIGRSAGTTQPLAANPQRRAAVSRMVAAVPPTA</sequence>
<evidence type="ECO:0000256" key="3">
    <source>
        <dbReference type="ARBA" id="ARBA00022763"/>
    </source>
</evidence>
<evidence type="ECO:0000256" key="7">
    <source>
        <dbReference type="ARBA" id="ARBA00022840"/>
    </source>
</evidence>
<evidence type="ECO:0000256" key="5">
    <source>
        <dbReference type="ARBA" id="ARBA00022806"/>
    </source>
</evidence>
<dbReference type="Gene3D" id="3.40.50.300">
    <property type="entry name" value="P-loop containing nucleotide triphosphate hydrolases"/>
    <property type="match status" value="1"/>
</dbReference>
<name>A0A4U9VBF5_SERFO</name>
<reference evidence="10" key="1">
    <citation type="submission" date="2019-05" db="EMBL/GenBank/DDBJ databases">
        <authorList>
            <consortium name="Pathogen Informatics"/>
        </authorList>
    </citation>
    <scope>NUCLEOTIDE SEQUENCE [LARGE SCALE GENOMIC DNA]</scope>
    <source>
        <strain evidence="10">NCTC12965</strain>
    </source>
</reference>
<dbReference type="GO" id="GO:0003677">
    <property type="term" value="F:DNA binding"/>
    <property type="evidence" value="ECO:0007669"/>
    <property type="project" value="UniProtKB-KW"/>
</dbReference>
<dbReference type="PANTHER" id="PTHR30591">
    <property type="entry name" value="RECBCD ENZYME SUBUNIT RECC"/>
    <property type="match status" value="1"/>
</dbReference>
<keyword evidence="2" id="KW-0547">Nucleotide-binding</keyword>
<keyword evidence="6" id="KW-0269">Exonuclease</keyword>
<keyword evidence="4 10" id="KW-0378">Hydrolase</keyword>
<dbReference type="GO" id="GO:0006281">
    <property type="term" value="P:DNA repair"/>
    <property type="evidence" value="ECO:0007669"/>
    <property type="project" value="UniProtKB-KW"/>
</dbReference>
<dbReference type="Gene3D" id="1.10.486.10">
    <property type="entry name" value="PCRA, domain 4"/>
    <property type="match status" value="1"/>
</dbReference>
<evidence type="ECO:0000256" key="9">
    <source>
        <dbReference type="ARBA" id="ARBA00023204"/>
    </source>
</evidence>
<evidence type="ECO:0000256" key="2">
    <source>
        <dbReference type="ARBA" id="ARBA00022741"/>
    </source>
</evidence>